<keyword evidence="2" id="KW-1185">Reference proteome</keyword>
<dbReference type="Proteomes" id="UP000515570">
    <property type="component" value="Chromosome"/>
</dbReference>
<organism evidence="1 2">
    <name type="scientific">Corynebacterium hindlerae</name>
    <dbReference type="NCBI Taxonomy" id="699041"/>
    <lineage>
        <taxon>Bacteria</taxon>
        <taxon>Bacillati</taxon>
        <taxon>Actinomycetota</taxon>
        <taxon>Actinomycetes</taxon>
        <taxon>Mycobacteriales</taxon>
        <taxon>Corynebacteriaceae</taxon>
        <taxon>Corynebacterium</taxon>
    </lineage>
</organism>
<protein>
    <recommendedName>
        <fullName evidence="3">Minor tail protein</fullName>
    </recommendedName>
</protein>
<name>A0A7G5FIP2_9CORY</name>
<accession>A0A7G5FIP2</accession>
<dbReference type="EMBL" id="CP059833">
    <property type="protein sequence ID" value="QMV86483.1"/>
    <property type="molecule type" value="Genomic_DNA"/>
</dbReference>
<evidence type="ECO:0000313" key="2">
    <source>
        <dbReference type="Proteomes" id="UP000515570"/>
    </source>
</evidence>
<sequence>MGLRPPMRLVLMSKDGFRIPLSDPDRPCDDGVFLGGVPDAMWMADRQHSYSQGAGQVGATWQGQVRREKQFELDIIIRGARTPYWVDAVETMCADGEQQFTLVSLHPTIGWRWLPLRLVGVSEPMFVGGHPGLGLGARLRLIVSADAPVWRRFRNEFTYSAGDVAGGVIRFPIDGTEMVWPEFEITGGFKSVKLRLDEASLWQELPADKQGWRVNTDPRNRLVQTLGGKTDFVGFVPHWPNPVKGESVGPTVREGKVFVEAVGASEDFTLKLRFTPERSRAW</sequence>
<reference evidence="1 2" key="1">
    <citation type="submission" date="2020-07" db="EMBL/GenBank/DDBJ databases">
        <title>non toxigenic Corynebacterium sp. nov from a clinical source.</title>
        <authorList>
            <person name="Bernier A.-M."/>
            <person name="Bernard K."/>
        </authorList>
    </citation>
    <scope>NUCLEOTIDE SEQUENCE [LARGE SCALE GENOMIC DNA]</scope>
    <source>
        <strain evidence="2">NML 93-0612</strain>
    </source>
</reference>
<proteinExistence type="predicted"/>
<gene>
    <name evidence="1" type="ORF">HW450_06795</name>
</gene>
<evidence type="ECO:0008006" key="3">
    <source>
        <dbReference type="Google" id="ProtNLM"/>
    </source>
</evidence>
<dbReference type="AlphaFoldDB" id="A0A7G5FIP2"/>
<evidence type="ECO:0000313" key="1">
    <source>
        <dbReference type="EMBL" id="QMV86483.1"/>
    </source>
</evidence>